<proteinExistence type="inferred from homology"/>
<sequence length="1012" mass="113101">MRLRPKLWVCSSCLLRRASPASGRRYFALAPQLITKAPPANPVSHGPTGTGHSDVLLRQIFDAPKVWKDFAKGAATSPNAGLFGNAYLTRPEGMLSYAYISLKRARAIVDKVLSASSVEEYRAIVRHLDRLSDILCRVLDMTDFVRVTHPDLKVQRKASEAWEMVYQYMNELNTMTGLNDQLGKAMDNPDVTAVWTEEEVTVAQVLKLDFMKSAVNLPKESRDRFVELSSAISRVGSTFIQEMAPEQSYLALPSSQLRGMDPVEARSLTRRGTVYIPTLSTQASRALRSVQDENTRKLIFYASRTASARSVHTLETLMKLRGELAQLSGFESYAHLSLRDRMMAKSPESVNQFLQALAASNSPAARQEVADILSEKRKLQPDADTLYPWDRDFYSDAVRRSLRSSQRRDDFLSAYFSMGTVMQGLSRLFTRLYGIRFEPKEPLPGETWHPDVRRLDVISDVDGHVAVLYCDLFYRPDKSPNPAHFTLRCSREISKAELAEYEGERSGEERDGPLFASPEQAANDGMSFSTKDGVVKQLPTIALICDFPQTSTSSTGPALLNFYQLETLFHEMGHAIHSILARTSFQNVSGTRCATDLAELPSTLMEYFASDPTVLALFARHYETDEPLPYDLVADKLRQSRRFEASDTENQIIMAMLDQELHSSQALRADFDSTKIFHGLQHRYGSSAPDPSGTRWQGFFGHLSGYGSTYYSYLFDRVLAQRVWNVVFAGGRHGAALDRENGERLKENLLKWGGSRDPWHCLAGALKEEKLKIETEPSSELGSAGPPTSLGKVPKPEPVKQESPEQKPMKLEDNNPSAFKNAKCVIRQAACTAISELRLICRDFTQLASDWDHKEIYDARMLGCLYELEQATKDLAPTNFWAIGCENWPALSARTRAAYGMLYPGKEKAGWRGHVLKMVADLNYKAHQNGPQAEVRRTCGTCEGCQGPRLCLFAGDVEGDRPPRAGCGLCKGYVEADPRRRRSDEALRQNPDGRLAQVFPFAAAGPNVRLAS</sequence>
<evidence type="ECO:0000256" key="1">
    <source>
        <dbReference type="ARBA" id="ARBA00000436"/>
    </source>
</evidence>
<feature type="compositionally biased region" description="Basic and acidic residues" evidence="16">
    <location>
        <begin position="500"/>
        <end position="512"/>
    </location>
</feature>
<dbReference type="GO" id="GO:0005759">
    <property type="term" value="C:mitochondrial matrix"/>
    <property type="evidence" value="ECO:0007669"/>
    <property type="project" value="UniProtKB-SubCell"/>
</dbReference>
<keyword evidence="12" id="KW-0496">Mitochondrion</keyword>
<accession>A0AAE1CI11</accession>
<comment type="subcellular location">
    <subcellularLocation>
        <location evidence="2">Mitochondrion matrix</location>
    </subcellularLocation>
</comment>
<dbReference type="InterPro" id="IPR001567">
    <property type="entry name" value="Pept_M3A_M3B_dom"/>
</dbReference>
<feature type="compositionally biased region" description="Basic and acidic residues" evidence="16">
    <location>
        <begin position="794"/>
        <end position="813"/>
    </location>
</feature>
<evidence type="ECO:0000256" key="15">
    <source>
        <dbReference type="RuleBase" id="RU003435"/>
    </source>
</evidence>
<dbReference type="InterPro" id="IPR024077">
    <property type="entry name" value="Neurolysin/TOP_dom2"/>
</dbReference>
<evidence type="ECO:0000256" key="10">
    <source>
        <dbReference type="ARBA" id="ARBA00022946"/>
    </source>
</evidence>
<comment type="cofactor">
    <cofactor evidence="15">
        <name>Zn(2+)</name>
        <dbReference type="ChEBI" id="CHEBI:29105"/>
    </cofactor>
    <text evidence="15">Binds 1 zinc ion.</text>
</comment>
<gene>
    <name evidence="18" type="ORF">B0T22DRAFT_488738</name>
</gene>
<keyword evidence="8 15" id="KW-0378">Hydrolase</keyword>
<keyword evidence="10" id="KW-0809">Transit peptide</keyword>
<dbReference type="GO" id="GO:0004222">
    <property type="term" value="F:metalloendopeptidase activity"/>
    <property type="evidence" value="ECO:0007669"/>
    <property type="project" value="UniProtKB-EC"/>
</dbReference>
<evidence type="ECO:0000256" key="16">
    <source>
        <dbReference type="SAM" id="MobiDB-lite"/>
    </source>
</evidence>
<dbReference type="GO" id="GO:0046872">
    <property type="term" value="F:metal ion binding"/>
    <property type="evidence" value="ECO:0007669"/>
    <property type="project" value="UniProtKB-UniRule"/>
</dbReference>
<feature type="region of interest" description="Disordered" evidence="16">
    <location>
        <begin position="500"/>
        <end position="522"/>
    </location>
</feature>
<evidence type="ECO:0000259" key="17">
    <source>
        <dbReference type="Pfam" id="PF01432"/>
    </source>
</evidence>
<evidence type="ECO:0000256" key="12">
    <source>
        <dbReference type="ARBA" id="ARBA00023128"/>
    </source>
</evidence>
<dbReference type="Proteomes" id="UP001270362">
    <property type="component" value="Unassembled WGS sequence"/>
</dbReference>
<protein>
    <recommendedName>
        <fullName evidence="5">Mitochondrial intermediate peptidase</fullName>
        <ecNumber evidence="4">3.4.24.59</ecNumber>
    </recommendedName>
    <alternativeName>
        <fullName evidence="14">Octapeptidyl aminopeptidase</fullName>
    </alternativeName>
</protein>
<keyword evidence="6 15" id="KW-0645">Protease</keyword>
<reference evidence="18" key="1">
    <citation type="journal article" date="2023" name="Mol. Phylogenet. Evol.">
        <title>Genome-scale phylogeny and comparative genomics of the fungal order Sordariales.</title>
        <authorList>
            <person name="Hensen N."/>
            <person name="Bonometti L."/>
            <person name="Westerberg I."/>
            <person name="Brannstrom I.O."/>
            <person name="Guillou S."/>
            <person name="Cros-Aarteil S."/>
            <person name="Calhoun S."/>
            <person name="Haridas S."/>
            <person name="Kuo A."/>
            <person name="Mondo S."/>
            <person name="Pangilinan J."/>
            <person name="Riley R."/>
            <person name="LaButti K."/>
            <person name="Andreopoulos B."/>
            <person name="Lipzen A."/>
            <person name="Chen C."/>
            <person name="Yan M."/>
            <person name="Daum C."/>
            <person name="Ng V."/>
            <person name="Clum A."/>
            <person name="Steindorff A."/>
            <person name="Ohm R.A."/>
            <person name="Martin F."/>
            <person name="Silar P."/>
            <person name="Natvig D.O."/>
            <person name="Lalanne C."/>
            <person name="Gautier V."/>
            <person name="Ament-Velasquez S.L."/>
            <person name="Kruys A."/>
            <person name="Hutchinson M.I."/>
            <person name="Powell A.J."/>
            <person name="Barry K."/>
            <person name="Miller A.N."/>
            <person name="Grigoriev I.V."/>
            <person name="Debuchy R."/>
            <person name="Gladieux P."/>
            <person name="Hiltunen Thoren M."/>
            <person name="Johannesson H."/>
        </authorList>
    </citation>
    <scope>NUCLEOTIDE SEQUENCE</scope>
    <source>
        <strain evidence="18">CBS 314.62</strain>
    </source>
</reference>
<dbReference type="EMBL" id="JAULSO010000001">
    <property type="protein sequence ID" value="KAK3695396.1"/>
    <property type="molecule type" value="Genomic_DNA"/>
</dbReference>
<dbReference type="EC" id="3.4.24.59" evidence="4"/>
<comment type="function">
    <text evidence="13">Cleaves proteins, imported into the mitochondrion, to their mature size. While most mitochondrial precursor proteins are processed to the mature form in one step by mitochondrial processing peptidase (MPP), the sequential cleavage by MIP of an octapeptide after initial processing by MPP is a required step for a subgroup of nuclear-encoded precursor proteins destined for the matrix or the inner membrane.</text>
</comment>
<keyword evidence="11 15" id="KW-0482">Metalloprotease</keyword>
<dbReference type="GO" id="GO:0006627">
    <property type="term" value="P:protein processing involved in protein targeting to mitochondrion"/>
    <property type="evidence" value="ECO:0007669"/>
    <property type="project" value="TreeGrafter"/>
</dbReference>
<dbReference type="InterPro" id="IPR045090">
    <property type="entry name" value="Pept_M3A_M3B"/>
</dbReference>
<evidence type="ECO:0000256" key="8">
    <source>
        <dbReference type="ARBA" id="ARBA00022801"/>
    </source>
</evidence>
<evidence type="ECO:0000256" key="14">
    <source>
        <dbReference type="ARBA" id="ARBA00032470"/>
    </source>
</evidence>
<keyword evidence="7 15" id="KW-0479">Metal-binding</keyword>
<dbReference type="GO" id="GO:0006518">
    <property type="term" value="P:peptide metabolic process"/>
    <property type="evidence" value="ECO:0007669"/>
    <property type="project" value="TreeGrafter"/>
</dbReference>
<evidence type="ECO:0000256" key="11">
    <source>
        <dbReference type="ARBA" id="ARBA00023049"/>
    </source>
</evidence>
<dbReference type="Gene3D" id="3.40.390.10">
    <property type="entry name" value="Collagenase (Catalytic Domain)"/>
    <property type="match status" value="1"/>
</dbReference>
<dbReference type="InterPro" id="IPR024079">
    <property type="entry name" value="MetalloPept_cat_dom_sf"/>
</dbReference>
<comment type="similarity">
    <text evidence="3 15">Belongs to the peptidase M3 family.</text>
</comment>
<keyword evidence="19" id="KW-1185">Reference proteome</keyword>
<dbReference type="PANTHER" id="PTHR11804:SF79">
    <property type="entry name" value="MITOCHONDRIAL INTERMEDIATE PEPTIDASE"/>
    <property type="match status" value="1"/>
</dbReference>
<evidence type="ECO:0000256" key="7">
    <source>
        <dbReference type="ARBA" id="ARBA00022723"/>
    </source>
</evidence>
<evidence type="ECO:0000256" key="6">
    <source>
        <dbReference type="ARBA" id="ARBA00022670"/>
    </source>
</evidence>
<dbReference type="Pfam" id="PF01432">
    <property type="entry name" value="Peptidase_M3"/>
    <property type="match status" value="1"/>
</dbReference>
<dbReference type="SUPFAM" id="SSF55486">
    <property type="entry name" value="Metalloproteases ('zincins'), catalytic domain"/>
    <property type="match status" value="1"/>
</dbReference>
<feature type="domain" description="Peptidase M3A/M3B catalytic" evidence="17">
    <location>
        <begin position="287"/>
        <end position="771"/>
    </location>
</feature>
<comment type="caution">
    <text evidence="18">The sequence shown here is derived from an EMBL/GenBank/DDBJ whole genome shotgun (WGS) entry which is preliminary data.</text>
</comment>
<dbReference type="PANTHER" id="PTHR11804">
    <property type="entry name" value="PROTEASE M3 THIMET OLIGOPEPTIDASE-RELATED"/>
    <property type="match status" value="1"/>
</dbReference>
<evidence type="ECO:0000256" key="2">
    <source>
        <dbReference type="ARBA" id="ARBA00004305"/>
    </source>
</evidence>
<dbReference type="AlphaFoldDB" id="A0AAE1CI11"/>
<feature type="region of interest" description="Disordered" evidence="16">
    <location>
        <begin position="775"/>
        <end position="815"/>
    </location>
</feature>
<dbReference type="CDD" id="cd06457">
    <property type="entry name" value="M3A_MIP"/>
    <property type="match status" value="1"/>
</dbReference>
<organism evidence="18 19">
    <name type="scientific">Podospora appendiculata</name>
    <dbReference type="NCBI Taxonomy" id="314037"/>
    <lineage>
        <taxon>Eukaryota</taxon>
        <taxon>Fungi</taxon>
        <taxon>Dikarya</taxon>
        <taxon>Ascomycota</taxon>
        <taxon>Pezizomycotina</taxon>
        <taxon>Sordariomycetes</taxon>
        <taxon>Sordariomycetidae</taxon>
        <taxon>Sordariales</taxon>
        <taxon>Podosporaceae</taxon>
        <taxon>Podospora</taxon>
    </lineage>
</organism>
<dbReference type="InterPro" id="IPR033851">
    <property type="entry name" value="M3A_MIP"/>
</dbReference>
<comment type="catalytic activity">
    <reaction evidence="1">
        <text>Release of an N-terminal octapeptide as second stage of processing of some proteins imported into the mitochondrion.</text>
        <dbReference type="EC" id="3.4.24.59"/>
    </reaction>
</comment>
<evidence type="ECO:0000256" key="5">
    <source>
        <dbReference type="ARBA" id="ARBA00018046"/>
    </source>
</evidence>
<reference evidence="18" key="2">
    <citation type="submission" date="2023-06" db="EMBL/GenBank/DDBJ databases">
        <authorList>
            <consortium name="Lawrence Berkeley National Laboratory"/>
            <person name="Haridas S."/>
            <person name="Hensen N."/>
            <person name="Bonometti L."/>
            <person name="Westerberg I."/>
            <person name="Brannstrom I.O."/>
            <person name="Guillou S."/>
            <person name="Cros-Aarteil S."/>
            <person name="Calhoun S."/>
            <person name="Kuo A."/>
            <person name="Mondo S."/>
            <person name="Pangilinan J."/>
            <person name="Riley R."/>
            <person name="Labutti K."/>
            <person name="Andreopoulos B."/>
            <person name="Lipzen A."/>
            <person name="Chen C."/>
            <person name="Yanf M."/>
            <person name="Daum C."/>
            <person name="Ng V."/>
            <person name="Clum A."/>
            <person name="Steindorff A."/>
            <person name="Ohm R."/>
            <person name="Martin F."/>
            <person name="Silar P."/>
            <person name="Natvig D."/>
            <person name="Lalanne C."/>
            <person name="Gautier V."/>
            <person name="Ament-Velasquez S.L."/>
            <person name="Kruys A."/>
            <person name="Hutchinson M.I."/>
            <person name="Powell A.J."/>
            <person name="Barry K."/>
            <person name="Miller A.N."/>
            <person name="Grigoriev I.V."/>
            <person name="Debuchy R."/>
            <person name="Gladieux P."/>
            <person name="Thoren M.H."/>
            <person name="Johannesson H."/>
        </authorList>
    </citation>
    <scope>NUCLEOTIDE SEQUENCE</scope>
    <source>
        <strain evidence="18">CBS 314.62</strain>
    </source>
</reference>
<evidence type="ECO:0000313" key="18">
    <source>
        <dbReference type="EMBL" id="KAK3695396.1"/>
    </source>
</evidence>
<evidence type="ECO:0000256" key="3">
    <source>
        <dbReference type="ARBA" id="ARBA00006040"/>
    </source>
</evidence>
<evidence type="ECO:0000313" key="19">
    <source>
        <dbReference type="Proteomes" id="UP001270362"/>
    </source>
</evidence>
<evidence type="ECO:0000256" key="9">
    <source>
        <dbReference type="ARBA" id="ARBA00022833"/>
    </source>
</evidence>
<evidence type="ECO:0000256" key="4">
    <source>
        <dbReference type="ARBA" id="ARBA00012441"/>
    </source>
</evidence>
<name>A0AAE1CI11_9PEZI</name>
<evidence type="ECO:0000256" key="13">
    <source>
        <dbReference type="ARBA" id="ARBA00025208"/>
    </source>
</evidence>
<dbReference type="Gene3D" id="1.10.1370.10">
    <property type="entry name" value="Neurolysin, domain 3"/>
    <property type="match status" value="1"/>
</dbReference>
<keyword evidence="9 15" id="KW-0862">Zinc</keyword>